<dbReference type="STRING" id="209880.SAMN02910343_00798"/>
<feature type="domain" description="Creatinase N-terminal" evidence="5">
    <location>
        <begin position="5"/>
        <end position="122"/>
    </location>
</feature>
<evidence type="ECO:0000313" key="7">
    <source>
        <dbReference type="Proteomes" id="UP000199689"/>
    </source>
</evidence>
<keyword evidence="2" id="KW-0378">Hydrolase</keyword>
<keyword evidence="1 3" id="KW-0479">Metal-binding</keyword>
<dbReference type="GO" id="GO:0046872">
    <property type="term" value="F:metal ion binding"/>
    <property type="evidence" value="ECO:0007669"/>
    <property type="project" value="UniProtKB-KW"/>
</dbReference>
<feature type="domain" description="Peptidase M24" evidence="4">
    <location>
        <begin position="133"/>
        <end position="335"/>
    </location>
</feature>
<dbReference type="Pfam" id="PF00557">
    <property type="entry name" value="Peptidase_M24"/>
    <property type="match status" value="1"/>
</dbReference>
<dbReference type="OrthoDB" id="9806388at2"/>
<dbReference type="PANTHER" id="PTHR46112">
    <property type="entry name" value="AMINOPEPTIDASE"/>
    <property type="match status" value="1"/>
</dbReference>
<dbReference type="InterPro" id="IPR036005">
    <property type="entry name" value="Creatinase/aminopeptidase-like"/>
</dbReference>
<comment type="similarity">
    <text evidence="3">Belongs to the peptidase M24B family.</text>
</comment>
<sequence length="351" mass="39245">MIKQEKIKDFLKQNNVDAVLVCKDENYRYISGFTGSDSYLLLTGDVSYLITDSRYTEQAEAEAQGMQVVNHKGKLADVVKKLADAHQVRRLGVEKGMTYGLYLRLDDAMPDKEFLVVTPDVLRQIKTEEELRNIAEACRISDEGFRKTLPYIKAGKTENELRRILECAMLEAGSEGRSFETIVASGVRSSMPHGIATDKVVQEGELITFDFGAIYRGYHSDITRTVAVGTISDRLRYIYDSVLECNLTVERMLRAGLKACDVDAKAREYLKSCDLDQYFTHSLGHSVGLEIHETPVLSPRDETILVPGMTETVEPGVYIPNVGGVRIEDTVAIKENGIDILTGFPKNFIKV</sequence>
<dbReference type="SUPFAM" id="SSF55920">
    <property type="entry name" value="Creatinase/aminopeptidase"/>
    <property type="match status" value="1"/>
</dbReference>
<protein>
    <submittedName>
        <fullName evidence="6">Xaa-Pro aminopeptidase</fullName>
    </submittedName>
</protein>
<evidence type="ECO:0000256" key="3">
    <source>
        <dbReference type="RuleBase" id="RU000590"/>
    </source>
</evidence>
<dbReference type="AlphaFoldDB" id="A0A1G5VRJ9"/>
<dbReference type="PANTHER" id="PTHR46112:SF3">
    <property type="entry name" value="AMINOPEPTIDASE YPDF"/>
    <property type="match status" value="1"/>
</dbReference>
<dbReference type="SUPFAM" id="SSF53092">
    <property type="entry name" value="Creatinase/prolidase N-terminal domain"/>
    <property type="match status" value="1"/>
</dbReference>
<keyword evidence="6" id="KW-0031">Aminopeptidase</keyword>
<accession>A0A1G5VRJ9</accession>
<evidence type="ECO:0000259" key="4">
    <source>
        <dbReference type="Pfam" id="PF00557"/>
    </source>
</evidence>
<reference evidence="6 7" key="1">
    <citation type="submission" date="2016-10" db="EMBL/GenBank/DDBJ databases">
        <authorList>
            <person name="de Groot N.N."/>
        </authorList>
    </citation>
    <scope>NUCLEOTIDE SEQUENCE [LARGE SCALE GENOMIC DNA]</scope>
    <source>
        <strain evidence="6 7">DSM 15230</strain>
    </source>
</reference>
<dbReference type="Pfam" id="PF01321">
    <property type="entry name" value="Creatinase_N"/>
    <property type="match status" value="1"/>
</dbReference>
<dbReference type="InterPro" id="IPR029149">
    <property type="entry name" value="Creatin/AminoP/Spt16_N"/>
</dbReference>
<dbReference type="Proteomes" id="UP000199689">
    <property type="component" value="Unassembled WGS sequence"/>
</dbReference>
<evidence type="ECO:0000256" key="2">
    <source>
        <dbReference type="ARBA" id="ARBA00022801"/>
    </source>
</evidence>
<gene>
    <name evidence="6" type="ORF">SAMN02910343_00798</name>
</gene>
<evidence type="ECO:0000256" key="1">
    <source>
        <dbReference type="ARBA" id="ARBA00022723"/>
    </source>
</evidence>
<evidence type="ECO:0000259" key="5">
    <source>
        <dbReference type="Pfam" id="PF01321"/>
    </source>
</evidence>
<dbReference type="GO" id="GO:0004177">
    <property type="term" value="F:aminopeptidase activity"/>
    <property type="evidence" value="ECO:0007669"/>
    <property type="project" value="UniProtKB-KW"/>
</dbReference>
<dbReference type="Gene3D" id="3.40.350.10">
    <property type="entry name" value="Creatinase/prolidase N-terminal domain"/>
    <property type="match status" value="1"/>
</dbReference>
<keyword evidence="6" id="KW-0645">Protease</keyword>
<dbReference type="InterPro" id="IPR050659">
    <property type="entry name" value="Peptidase_M24B"/>
</dbReference>
<dbReference type="PROSITE" id="PS00491">
    <property type="entry name" value="PROLINE_PEPTIDASE"/>
    <property type="match status" value="1"/>
</dbReference>
<evidence type="ECO:0000313" key="6">
    <source>
        <dbReference type="EMBL" id="SDA47837.1"/>
    </source>
</evidence>
<keyword evidence="7" id="KW-1185">Reference proteome</keyword>
<organism evidence="6 7">
    <name type="scientific">Allisonella histaminiformans</name>
    <dbReference type="NCBI Taxonomy" id="209880"/>
    <lineage>
        <taxon>Bacteria</taxon>
        <taxon>Bacillati</taxon>
        <taxon>Bacillota</taxon>
        <taxon>Negativicutes</taxon>
        <taxon>Veillonellales</taxon>
        <taxon>Veillonellaceae</taxon>
        <taxon>Allisonella</taxon>
    </lineage>
</organism>
<name>A0A1G5VRJ9_9FIRM</name>
<dbReference type="EMBL" id="FMXA01000008">
    <property type="protein sequence ID" value="SDA47837.1"/>
    <property type="molecule type" value="Genomic_DNA"/>
</dbReference>
<dbReference type="InterPro" id="IPR000587">
    <property type="entry name" value="Creatinase_N"/>
</dbReference>
<dbReference type="Gene3D" id="3.90.230.10">
    <property type="entry name" value="Creatinase/methionine aminopeptidase superfamily"/>
    <property type="match status" value="1"/>
</dbReference>
<dbReference type="CDD" id="cd01092">
    <property type="entry name" value="APP-like"/>
    <property type="match status" value="1"/>
</dbReference>
<proteinExistence type="inferred from homology"/>
<dbReference type="InterPro" id="IPR000994">
    <property type="entry name" value="Pept_M24"/>
</dbReference>
<dbReference type="InterPro" id="IPR001131">
    <property type="entry name" value="Peptidase_M24B_aminopep-P_CS"/>
</dbReference>